<sequence>MFEIISIVILDIAKIRDNSVSEKTRKLGNSTF</sequence>
<dbReference type="AlphaFoldDB" id="A0A1I7WTH5"/>
<organism evidence="1 2">
    <name type="scientific">Heterorhabditis bacteriophora</name>
    <name type="common">Entomopathogenic nematode worm</name>
    <dbReference type="NCBI Taxonomy" id="37862"/>
    <lineage>
        <taxon>Eukaryota</taxon>
        <taxon>Metazoa</taxon>
        <taxon>Ecdysozoa</taxon>
        <taxon>Nematoda</taxon>
        <taxon>Chromadorea</taxon>
        <taxon>Rhabditida</taxon>
        <taxon>Rhabditina</taxon>
        <taxon>Rhabditomorpha</taxon>
        <taxon>Strongyloidea</taxon>
        <taxon>Heterorhabditidae</taxon>
        <taxon>Heterorhabditis</taxon>
    </lineage>
</organism>
<accession>A0A1I7WTH5</accession>
<name>A0A1I7WTH5_HETBA</name>
<protein>
    <submittedName>
        <fullName evidence="2">Transcriptional regulator</fullName>
    </submittedName>
</protein>
<evidence type="ECO:0000313" key="2">
    <source>
        <dbReference type="WBParaSite" id="Hba_08404"/>
    </source>
</evidence>
<keyword evidence="1" id="KW-1185">Reference proteome</keyword>
<dbReference type="Proteomes" id="UP000095283">
    <property type="component" value="Unplaced"/>
</dbReference>
<proteinExistence type="predicted"/>
<evidence type="ECO:0000313" key="1">
    <source>
        <dbReference type="Proteomes" id="UP000095283"/>
    </source>
</evidence>
<reference evidence="2" key="1">
    <citation type="submission" date="2016-11" db="UniProtKB">
        <authorList>
            <consortium name="WormBaseParasite"/>
        </authorList>
    </citation>
    <scope>IDENTIFICATION</scope>
</reference>
<dbReference type="WBParaSite" id="Hba_08404">
    <property type="protein sequence ID" value="Hba_08404"/>
    <property type="gene ID" value="Hba_08404"/>
</dbReference>